<name>A0AA86Q383_9EUKA</name>
<evidence type="ECO:0000313" key="3">
    <source>
        <dbReference type="EMBL" id="CAL6030343.1"/>
    </source>
</evidence>
<sequence length="164" mass="18896">MIYSDYYSCYRNCYKGICELTYNSIVNQNEYTCKSTKNTSFFWWFMIIPVVGLLAFAFIFCCCSNKEDHDVEVRVETQPANVVHDLNQKTKVNTNVTGIAPQGQQVTLPNGQVGIFIPQTLPQLIPANQIQAPQFYLPQPIYQPQQFNRVNEVHTIEMPQMPDM</sequence>
<keyword evidence="1" id="KW-0812">Transmembrane</keyword>
<feature type="transmembrane region" description="Helical" evidence="1">
    <location>
        <begin position="41"/>
        <end position="60"/>
    </location>
</feature>
<reference evidence="3 4" key="2">
    <citation type="submission" date="2024-07" db="EMBL/GenBank/DDBJ databases">
        <authorList>
            <person name="Akdeniz Z."/>
        </authorList>
    </citation>
    <scope>NUCLEOTIDE SEQUENCE [LARGE SCALE GENOMIC DNA]</scope>
</reference>
<evidence type="ECO:0000256" key="1">
    <source>
        <dbReference type="SAM" id="Phobius"/>
    </source>
</evidence>
<dbReference type="EMBL" id="CATOUU010000822">
    <property type="protein sequence ID" value="CAI9951106.1"/>
    <property type="molecule type" value="Genomic_DNA"/>
</dbReference>
<protein>
    <submittedName>
        <fullName evidence="3">Hypothetical_protein</fullName>
    </submittedName>
</protein>
<keyword evidence="1" id="KW-0472">Membrane</keyword>
<reference evidence="2" key="1">
    <citation type="submission" date="2023-06" db="EMBL/GenBank/DDBJ databases">
        <authorList>
            <person name="Kurt Z."/>
        </authorList>
    </citation>
    <scope>NUCLEOTIDE SEQUENCE</scope>
</reference>
<keyword evidence="4" id="KW-1185">Reference proteome</keyword>
<accession>A0AA86Q383</accession>
<evidence type="ECO:0000313" key="4">
    <source>
        <dbReference type="Proteomes" id="UP001642409"/>
    </source>
</evidence>
<evidence type="ECO:0000313" key="2">
    <source>
        <dbReference type="EMBL" id="CAI9951106.1"/>
    </source>
</evidence>
<proteinExistence type="predicted"/>
<dbReference type="Proteomes" id="UP001642409">
    <property type="component" value="Unassembled WGS sequence"/>
</dbReference>
<gene>
    <name evidence="3" type="ORF">HINF_LOCUS33220</name>
    <name evidence="2" type="ORF">HINF_LOCUS38751</name>
</gene>
<organism evidence="2">
    <name type="scientific">Hexamita inflata</name>
    <dbReference type="NCBI Taxonomy" id="28002"/>
    <lineage>
        <taxon>Eukaryota</taxon>
        <taxon>Metamonada</taxon>
        <taxon>Diplomonadida</taxon>
        <taxon>Hexamitidae</taxon>
        <taxon>Hexamitinae</taxon>
        <taxon>Hexamita</taxon>
    </lineage>
</organism>
<keyword evidence="1" id="KW-1133">Transmembrane helix</keyword>
<dbReference type="EMBL" id="CAXDID020000115">
    <property type="protein sequence ID" value="CAL6030343.1"/>
    <property type="molecule type" value="Genomic_DNA"/>
</dbReference>
<comment type="caution">
    <text evidence="2">The sequence shown here is derived from an EMBL/GenBank/DDBJ whole genome shotgun (WGS) entry which is preliminary data.</text>
</comment>
<dbReference type="AlphaFoldDB" id="A0AA86Q383"/>